<feature type="domain" description="Cytosolic endo-beta-N-acetylglucosaminidase TIM barrel" evidence="10">
    <location>
        <begin position="88"/>
        <end position="361"/>
    </location>
</feature>
<evidence type="ECO:0000256" key="4">
    <source>
        <dbReference type="ARBA" id="ARBA00022490"/>
    </source>
</evidence>
<accession>A0A7M7P7U4</accession>
<dbReference type="KEGG" id="spu:115918014"/>
<dbReference type="Gene3D" id="3.20.20.80">
    <property type="entry name" value="Glycosidases"/>
    <property type="match status" value="1"/>
</dbReference>
<dbReference type="GeneID" id="115918014"/>
<dbReference type="EC" id="3.2.1.96" evidence="3"/>
<dbReference type="InterPro" id="IPR017853">
    <property type="entry name" value="GH"/>
</dbReference>
<proteinExistence type="inferred from homology"/>
<evidence type="ECO:0000256" key="2">
    <source>
        <dbReference type="ARBA" id="ARBA00007849"/>
    </source>
</evidence>
<evidence type="ECO:0000313" key="12">
    <source>
        <dbReference type="EnsemblMetazoa" id="XP_030847363"/>
    </source>
</evidence>
<evidence type="ECO:0000256" key="8">
    <source>
        <dbReference type="ARBA" id="ARBA00054935"/>
    </source>
</evidence>
<evidence type="ECO:0000256" key="6">
    <source>
        <dbReference type="ARBA" id="ARBA00023295"/>
    </source>
</evidence>
<dbReference type="InterPro" id="IPR005201">
    <property type="entry name" value="TIM_ENGase"/>
</dbReference>
<dbReference type="GeneID" id="589610"/>
<dbReference type="GO" id="GO:0006491">
    <property type="term" value="P:N-glycan processing"/>
    <property type="evidence" value="ECO:0000318"/>
    <property type="project" value="GO_Central"/>
</dbReference>
<dbReference type="InterPro" id="IPR032979">
    <property type="entry name" value="ENGase"/>
</dbReference>
<keyword evidence="6" id="KW-0326">Glycosidase</keyword>
<comment type="catalytic activity">
    <reaction evidence="7">
        <text>an N(4)-(oligosaccharide-(1-&gt;3)-[oligosaccharide-(1-&gt;6)]-beta-D-Man-(1-&gt;4)-beta-D-GlcNAc-(1-&gt;4)-alpha-D-GlcNAc)-L-asparaginyl-[protein] + H2O = an oligosaccharide-(1-&gt;3)-[oligosaccharide-(1-&gt;6)]-beta-D-Man-(1-&gt;4)-D-GlcNAc + N(4)-(N-acetyl-beta-D-glucosaminyl)-L-asparaginyl-[protein]</text>
        <dbReference type="Rhea" id="RHEA:73067"/>
        <dbReference type="Rhea" id="RHEA-COMP:12603"/>
        <dbReference type="Rhea" id="RHEA-COMP:18176"/>
        <dbReference type="ChEBI" id="CHEBI:15377"/>
        <dbReference type="ChEBI" id="CHEBI:132248"/>
        <dbReference type="ChEBI" id="CHEBI:192714"/>
        <dbReference type="ChEBI" id="CHEBI:192715"/>
        <dbReference type="EC" id="3.2.1.96"/>
    </reaction>
</comment>
<dbReference type="Pfam" id="PF25529">
    <property type="entry name" value="Ig_ENGASE1_C"/>
    <property type="match status" value="1"/>
</dbReference>
<evidence type="ECO:0000256" key="5">
    <source>
        <dbReference type="ARBA" id="ARBA00022801"/>
    </source>
</evidence>
<evidence type="ECO:0000313" key="13">
    <source>
        <dbReference type="Proteomes" id="UP000007110"/>
    </source>
</evidence>
<evidence type="ECO:0000256" key="7">
    <source>
        <dbReference type="ARBA" id="ARBA00034414"/>
    </source>
</evidence>
<keyword evidence="13" id="KW-1185">Reference proteome</keyword>
<reference evidence="12" key="2">
    <citation type="submission" date="2021-01" db="UniProtKB">
        <authorList>
            <consortium name="EnsemblMetazoa"/>
        </authorList>
    </citation>
    <scope>IDENTIFICATION</scope>
</reference>
<dbReference type="SUPFAM" id="SSF51445">
    <property type="entry name" value="(Trans)glycosidases"/>
    <property type="match status" value="1"/>
</dbReference>
<dbReference type="RefSeq" id="XP_030847363.1">
    <property type="nucleotide sequence ID" value="XM_030991503.1"/>
</dbReference>
<dbReference type="PANTHER" id="PTHR13246">
    <property type="entry name" value="ENDO BETA N-ACETYLGLUCOSAMINIDASE"/>
    <property type="match status" value="1"/>
</dbReference>
<keyword evidence="5" id="KW-0378">Hydrolase</keyword>
<dbReference type="FunCoup" id="A0A7M7P7U4">
    <property type="interactions" value="48"/>
</dbReference>
<feature type="domain" description="Cytosolic endo-beta-N-acetylglucosaminidase C-terminal" evidence="11">
    <location>
        <begin position="592"/>
        <end position="719"/>
    </location>
</feature>
<evidence type="ECO:0000259" key="10">
    <source>
        <dbReference type="Pfam" id="PF03644"/>
    </source>
</evidence>
<dbReference type="RefSeq" id="XP_030840308.1">
    <property type="nucleotide sequence ID" value="XM_030984448.1"/>
</dbReference>
<dbReference type="Proteomes" id="UP000007110">
    <property type="component" value="Unassembled WGS sequence"/>
</dbReference>
<dbReference type="PANTHER" id="PTHR13246:SF1">
    <property type="entry name" value="CYTOSOLIC ENDO-BETA-N-ACETYLGLUCOSAMINIDASE"/>
    <property type="match status" value="1"/>
</dbReference>
<dbReference type="GO" id="GO:0005829">
    <property type="term" value="C:cytosol"/>
    <property type="evidence" value="ECO:0007669"/>
    <property type="project" value="UniProtKB-SubCell"/>
</dbReference>
<dbReference type="OrthoDB" id="284473at2759"/>
<keyword evidence="4" id="KW-0963">Cytoplasm</keyword>
<dbReference type="EnsemblMetazoa" id="XM_030991503">
    <property type="protein sequence ID" value="XP_030847363"/>
    <property type="gene ID" value="LOC589610"/>
</dbReference>
<dbReference type="KEGG" id="spu:589610"/>
<dbReference type="Gene3D" id="2.60.120.260">
    <property type="entry name" value="Galactose-binding domain-like"/>
    <property type="match status" value="1"/>
</dbReference>
<evidence type="ECO:0000259" key="11">
    <source>
        <dbReference type="Pfam" id="PF25529"/>
    </source>
</evidence>
<dbReference type="InterPro" id="IPR057882">
    <property type="entry name" value="ENGase_C"/>
</dbReference>
<evidence type="ECO:0000256" key="3">
    <source>
        <dbReference type="ARBA" id="ARBA00012566"/>
    </source>
</evidence>
<dbReference type="Pfam" id="PF03644">
    <property type="entry name" value="Glyco_hydro_85"/>
    <property type="match status" value="1"/>
</dbReference>
<comment type="subcellular location">
    <subcellularLocation>
        <location evidence="1">Cytoplasm</location>
        <location evidence="1">Cytosol</location>
    </subcellularLocation>
</comment>
<dbReference type="AlphaFoldDB" id="A0A7M7P7U4"/>
<evidence type="ECO:0000256" key="9">
    <source>
        <dbReference type="ARBA" id="ARBA00072457"/>
    </source>
</evidence>
<name>A0A7M7P7U4_STRPU</name>
<dbReference type="GO" id="GO:0033925">
    <property type="term" value="F:mannosyl-glycoprotein endo-beta-N-acetylglucosaminidase activity"/>
    <property type="evidence" value="ECO:0000318"/>
    <property type="project" value="GO_Central"/>
</dbReference>
<reference evidence="13" key="1">
    <citation type="submission" date="2015-02" db="EMBL/GenBank/DDBJ databases">
        <title>Genome sequencing for Strongylocentrotus purpuratus.</title>
        <authorList>
            <person name="Murali S."/>
            <person name="Liu Y."/>
            <person name="Vee V."/>
            <person name="English A."/>
            <person name="Wang M."/>
            <person name="Skinner E."/>
            <person name="Han Y."/>
            <person name="Muzny D.M."/>
            <person name="Worley K.C."/>
            <person name="Gibbs R.A."/>
        </authorList>
    </citation>
    <scope>NUCLEOTIDE SEQUENCE</scope>
</reference>
<sequence length="720" mass="80132">MSSQGEQKDLAAEFMSKVKITDYPDLGNRFEPKTSEPITRPLDSLDEVLLWQPDDQFNVANSPLATPTTPAEPRPMTLVCHDMKGGYIDDRFVQGVPISSAYRFYHWQYIDIFIYFSHHFVTIPPPCWTDAAHKNGTLMLGTVITEWQDGKKRCAEMYGSEAACKRFADKLVEIAKYYNFEGWLINIENPIPPEHMPQLLFFVQYLTKQMHQHIEGSKVIWYDSVIADGSLRWQDMLNDNNRIFFDASDAIFLNYTWNENKLASSVQNAGPRKHDVYVGVDIFGRNCFGGGGWNTNKAMEVIKRQGLSTAIFAPGWVMEKLGEADFVANQDKFWSLLDSYLYTHGVSSLPFVTNFCRGYGEFGFKCGNEVMKKAWCNLSSQQIVPTYGKEQFSDVEGASKKTVMQYVVSDAFNGGGCVEIHGGLAASQVTRCKLFATGISGSHPLLVSYTAKHGDNCKMCLYLSTPNKEILLWNTADDMKAGEQPMSTYGLRLSALVDHSTVPDSLKSSDPTIFSPLVGTCHKILQDASFGIDSSVVPTQGWVTRNYLVPESVLTAGAKITEIGLLCFSAAPVESYSVKIGEIKVVDPGSLRDQTQQVTDLSCQDVTWHPPIANVVDPHTVVSLCATLTWSYPAGLGDHFDIYCSGIERDPNQSRAVSKSDKLFVGRAHSHSFRVCHLLIPKIENEGQEDCIEFCVQPTTRAGFSAPLLDVSSCKVVYSK</sequence>
<organism evidence="12 13">
    <name type="scientific">Strongylocentrotus purpuratus</name>
    <name type="common">Purple sea urchin</name>
    <dbReference type="NCBI Taxonomy" id="7668"/>
    <lineage>
        <taxon>Eukaryota</taxon>
        <taxon>Metazoa</taxon>
        <taxon>Echinodermata</taxon>
        <taxon>Eleutherozoa</taxon>
        <taxon>Echinozoa</taxon>
        <taxon>Echinoidea</taxon>
        <taxon>Euechinoidea</taxon>
        <taxon>Echinacea</taxon>
        <taxon>Camarodonta</taxon>
        <taxon>Echinidea</taxon>
        <taxon>Strongylocentrotidae</taxon>
        <taxon>Strongylocentrotus</taxon>
    </lineage>
</organism>
<dbReference type="InParanoid" id="A0A7M7P7U4"/>
<dbReference type="CDD" id="cd06547">
    <property type="entry name" value="GH85_ENGase"/>
    <property type="match status" value="1"/>
</dbReference>
<evidence type="ECO:0000256" key="1">
    <source>
        <dbReference type="ARBA" id="ARBA00004514"/>
    </source>
</evidence>
<dbReference type="FunFam" id="3.20.20.80:FF:000043">
    <property type="entry name" value="cytosolic endo-beta-N-acetylglucosaminidase"/>
    <property type="match status" value="1"/>
</dbReference>
<protein>
    <recommendedName>
        <fullName evidence="9">Cytosolic endo-beta-N-acetylglucosaminidase</fullName>
        <ecNumber evidence="3">3.2.1.96</ecNumber>
    </recommendedName>
</protein>
<dbReference type="EnsemblMetazoa" id="XM_030984448">
    <property type="protein sequence ID" value="XP_030840308"/>
    <property type="gene ID" value="LOC115918014"/>
</dbReference>
<dbReference type="OMA" id="CYRIYHW"/>
<comment type="similarity">
    <text evidence="2">Belongs to the glycosyl hydrolase 85 family.</text>
</comment>
<comment type="function">
    <text evidence="8">Endoglycosidase that releases N-glycans from glycoproteins by cleaving the beta-1,4-glycosidic bond in the N,N'-diacetylchitobiose core. Involved in the processing of free oligosaccharides in the cytosol.</text>
</comment>